<evidence type="ECO:0000313" key="2">
    <source>
        <dbReference type="Proteomes" id="UP001190700"/>
    </source>
</evidence>
<sequence length="137" mass="14073">MNVLRTMVHTPGSMMYRGFSSSTRGFKRTSRRTADRTVAKATSVAVQETDEWTPVSDKATGLVYYWNQKTNETTALGEPKPGAEGRVSVVQEAQGSPSLGSTIVSGLGFGVGIGAGQAIVGGAINSVFGGSGGDGGV</sequence>
<reference evidence="1 2" key="1">
    <citation type="journal article" date="2015" name="Genome Biol. Evol.">
        <title>Comparative Genomics of a Bacterivorous Green Alga Reveals Evolutionary Causalities and Consequences of Phago-Mixotrophic Mode of Nutrition.</title>
        <authorList>
            <person name="Burns J.A."/>
            <person name="Paasch A."/>
            <person name="Narechania A."/>
            <person name="Kim E."/>
        </authorList>
    </citation>
    <scope>NUCLEOTIDE SEQUENCE [LARGE SCALE GENOMIC DNA]</scope>
    <source>
        <strain evidence="1 2">PLY_AMNH</strain>
    </source>
</reference>
<proteinExistence type="predicted"/>
<dbReference type="EMBL" id="LGRX02002539">
    <property type="protein sequence ID" value="KAK3284009.1"/>
    <property type="molecule type" value="Genomic_DNA"/>
</dbReference>
<organism evidence="1 2">
    <name type="scientific">Cymbomonas tetramitiformis</name>
    <dbReference type="NCBI Taxonomy" id="36881"/>
    <lineage>
        <taxon>Eukaryota</taxon>
        <taxon>Viridiplantae</taxon>
        <taxon>Chlorophyta</taxon>
        <taxon>Pyramimonadophyceae</taxon>
        <taxon>Pyramimonadales</taxon>
        <taxon>Pyramimonadaceae</taxon>
        <taxon>Cymbomonas</taxon>
    </lineage>
</organism>
<dbReference type="AlphaFoldDB" id="A0AAE0GTF0"/>
<keyword evidence="2" id="KW-1185">Reference proteome</keyword>
<comment type="caution">
    <text evidence="1">The sequence shown here is derived from an EMBL/GenBank/DDBJ whole genome shotgun (WGS) entry which is preliminary data.</text>
</comment>
<gene>
    <name evidence="1" type="ORF">CYMTET_8319</name>
</gene>
<accession>A0AAE0GTF0</accession>
<dbReference type="Proteomes" id="UP001190700">
    <property type="component" value="Unassembled WGS sequence"/>
</dbReference>
<name>A0AAE0GTF0_9CHLO</name>
<evidence type="ECO:0000313" key="1">
    <source>
        <dbReference type="EMBL" id="KAK3284009.1"/>
    </source>
</evidence>
<protein>
    <submittedName>
        <fullName evidence="1">Uncharacterized protein</fullName>
    </submittedName>
</protein>